<evidence type="ECO:0000256" key="1">
    <source>
        <dbReference type="SAM" id="MobiDB-lite"/>
    </source>
</evidence>
<feature type="compositionally biased region" description="Basic and acidic residues" evidence="1">
    <location>
        <begin position="208"/>
        <end position="223"/>
    </location>
</feature>
<name>A0A061AKM3_RHOTO</name>
<feature type="compositionally biased region" description="Low complexity" evidence="1">
    <location>
        <begin position="1"/>
        <end position="34"/>
    </location>
</feature>
<dbReference type="OrthoDB" id="3364747at2759"/>
<protein>
    <submittedName>
        <fullName evidence="2">RHTO0S03e03356g1_1</fullName>
    </submittedName>
</protein>
<feature type="compositionally biased region" description="Basic and acidic residues" evidence="1">
    <location>
        <begin position="99"/>
        <end position="136"/>
    </location>
</feature>
<sequence>MATNAPASQQTGLAAAAAQREAAIAPSAPAAVAPETHTTSAPPENGGVPTGATHAPGTGVAVTHGGPVANDTGAGAPAAAAGTTGAHHVPQADPAALKAQEKEHKQLEKQLHKEEKKEEKVVQHAMKDAQKQAKQEKAALKAEAKARKQVDKYTAKEIKYAKGLARQQEKHNKMVQTLEKAKHDLATKSQERERIIALRQPKQQTLEQQKHIKAEHDAARKAQLEATAPHPTAAAH</sequence>
<evidence type="ECO:0000313" key="2">
    <source>
        <dbReference type="EMBL" id="CDR38092.1"/>
    </source>
</evidence>
<gene>
    <name evidence="2" type="ORF">RHTO0S_03e03356g</name>
</gene>
<dbReference type="EMBL" id="LK052938">
    <property type="protein sequence ID" value="CDR38092.1"/>
    <property type="molecule type" value="Genomic_DNA"/>
</dbReference>
<feature type="compositionally biased region" description="Low complexity" evidence="1">
    <location>
        <begin position="226"/>
        <end position="236"/>
    </location>
</feature>
<proteinExistence type="predicted"/>
<feature type="compositionally biased region" description="Low complexity" evidence="1">
    <location>
        <begin position="72"/>
        <end position="86"/>
    </location>
</feature>
<reference evidence="2" key="1">
    <citation type="journal article" date="2014" name="Genome Announc.">
        <title>Draft genome sequence of Rhodosporidium toruloides CECT1137, an oleaginous yeast of biotechnological interest.</title>
        <authorList>
            <person name="Morin N."/>
            <person name="Calcas X."/>
            <person name="Devillers H."/>
            <person name="Durrens P."/>
            <person name="Sherman D.J."/>
            <person name="Nicaud J.-M."/>
            <person name="Neuveglise C."/>
        </authorList>
    </citation>
    <scope>NUCLEOTIDE SEQUENCE</scope>
    <source>
        <strain evidence="2">CECT1137</strain>
    </source>
</reference>
<accession>A0A061AKM3</accession>
<feature type="region of interest" description="Disordered" evidence="1">
    <location>
        <begin position="198"/>
        <end position="236"/>
    </location>
</feature>
<dbReference type="AlphaFoldDB" id="A0A061AKM3"/>
<feature type="region of interest" description="Disordered" evidence="1">
    <location>
        <begin position="1"/>
        <end position="136"/>
    </location>
</feature>
<organism evidence="2">
    <name type="scientific">Rhodotorula toruloides</name>
    <name type="common">Yeast</name>
    <name type="synonym">Rhodosporidium toruloides</name>
    <dbReference type="NCBI Taxonomy" id="5286"/>
    <lineage>
        <taxon>Eukaryota</taxon>
        <taxon>Fungi</taxon>
        <taxon>Dikarya</taxon>
        <taxon>Basidiomycota</taxon>
        <taxon>Pucciniomycotina</taxon>
        <taxon>Microbotryomycetes</taxon>
        <taxon>Sporidiobolales</taxon>
        <taxon>Sporidiobolaceae</taxon>
        <taxon>Rhodotorula</taxon>
    </lineage>
</organism>